<dbReference type="GO" id="GO:0006281">
    <property type="term" value="P:DNA repair"/>
    <property type="evidence" value="ECO:0007669"/>
    <property type="project" value="UniProtKB-KW"/>
</dbReference>
<dbReference type="PANTHER" id="PTHR47642:SF7">
    <property type="entry name" value="ATP-DEPENDENT DNA HELICASE PIF1"/>
    <property type="match status" value="1"/>
</dbReference>
<dbReference type="InterPro" id="IPR037056">
    <property type="entry name" value="RNase_H1_N_sf"/>
</dbReference>
<dbReference type="InterPro" id="IPR051055">
    <property type="entry name" value="PIF1_helicase"/>
</dbReference>
<evidence type="ECO:0000259" key="3">
    <source>
        <dbReference type="SMART" id="SM00382"/>
    </source>
</evidence>
<dbReference type="PANTHER" id="PTHR47642">
    <property type="entry name" value="ATP-DEPENDENT DNA HELICASE"/>
    <property type="match status" value="1"/>
</dbReference>
<comment type="caution">
    <text evidence="4">The sequence shown here is derived from an EMBL/GenBank/DDBJ whole genome shotgun (WGS) entry which is preliminary data.</text>
</comment>
<keyword evidence="1" id="KW-0067">ATP-binding</keyword>
<dbReference type="CDD" id="cd18037">
    <property type="entry name" value="DEXSc_Pif1_like"/>
    <property type="match status" value="1"/>
</dbReference>
<name>A0A2P6P0D8_9EUKA</name>
<dbReference type="InParanoid" id="A0A2P6P0D8"/>
<feature type="region of interest" description="Disordered" evidence="2">
    <location>
        <begin position="142"/>
        <end position="161"/>
    </location>
</feature>
<evidence type="ECO:0000313" key="5">
    <source>
        <dbReference type="Proteomes" id="UP000241769"/>
    </source>
</evidence>
<feature type="compositionally biased region" description="Polar residues" evidence="2">
    <location>
        <begin position="670"/>
        <end position="683"/>
    </location>
</feature>
<dbReference type="InterPro" id="IPR010285">
    <property type="entry name" value="DNA_helicase_pif1-like_DEAD"/>
</dbReference>
<keyword evidence="1" id="KW-0347">Helicase</keyword>
<dbReference type="Gene3D" id="3.40.970.10">
    <property type="entry name" value="Ribonuclease H1, N-terminal domain"/>
    <property type="match status" value="1"/>
</dbReference>
<comment type="catalytic activity">
    <reaction evidence="1">
        <text>ATP + H2O = ADP + phosphate + H(+)</text>
        <dbReference type="Rhea" id="RHEA:13065"/>
        <dbReference type="ChEBI" id="CHEBI:15377"/>
        <dbReference type="ChEBI" id="CHEBI:15378"/>
        <dbReference type="ChEBI" id="CHEBI:30616"/>
        <dbReference type="ChEBI" id="CHEBI:43474"/>
        <dbReference type="ChEBI" id="CHEBI:456216"/>
        <dbReference type="EC" id="5.6.2.3"/>
    </reaction>
</comment>
<dbReference type="GO" id="GO:0005524">
    <property type="term" value="F:ATP binding"/>
    <property type="evidence" value="ECO:0007669"/>
    <property type="project" value="UniProtKB-KW"/>
</dbReference>
<protein>
    <recommendedName>
        <fullName evidence="1">ATP-dependent DNA helicase</fullName>
        <ecNumber evidence="1">5.6.2.3</ecNumber>
    </recommendedName>
</protein>
<keyword evidence="1" id="KW-0547">Nucleotide-binding</keyword>
<keyword evidence="1" id="KW-0378">Hydrolase</keyword>
<evidence type="ECO:0000256" key="1">
    <source>
        <dbReference type="RuleBase" id="RU363044"/>
    </source>
</evidence>
<dbReference type="STRING" id="1890364.A0A2P6P0D8"/>
<dbReference type="InterPro" id="IPR011320">
    <property type="entry name" value="RNase_H1_N"/>
</dbReference>
<dbReference type="EC" id="5.6.2.3" evidence="1"/>
<keyword evidence="1" id="KW-0234">DNA repair</keyword>
<accession>A0A2P6P0D8</accession>
<proteinExistence type="inferred from homology"/>
<reference evidence="4 5" key="1">
    <citation type="journal article" date="2018" name="Genome Biol. Evol.">
        <title>Multiple Roots of Fruiting Body Formation in Amoebozoa.</title>
        <authorList>
            <person name="Hillmann F."/>
            <person name="Forbes G."/>
            <person name="Novohradska S."/>
            <person name="Ferling I."/>
            <person name="Riege K."/>
            <person name="Groth M."/>
            <person name="Westermann M."/>
            <person name="Marz M."/>
            <person name="Spaller T."/>
            <person name="Winckler T."/>
            <person name="Schaap P."/>
            <person name="Glockner G."/>
        </authorList>
    </citation>
    <scope>NUCLEOTIDE SEQUENCE [LARGE SCALE GENOMIC DNA]</scope>
    <source>
        <strain evidence="4 5">Jena</strain>
    </source>
</reference>
<dbReference type="AlphaFoldDB" id="A0A2P6P0D8"/>
<sequence>MTIRKECEQQTKDFPGARYKTFESLKDAQQFMSGGTPTPKPVVNSTPRQPTTPIYVPPKQTTAPIVRQTQSVTAVPVKPSNPITPQKTTTVIPQRSAMISLTENKAASSSLRDVVKMENKAREQKEQKRKMMSVDQMLRNSSVPADKKPTRKLPSTFGRQPATTELTNKTKAYNPTMLRRAKPSWDDLTPMSEEQNEIYQAILSGQNIFFTGSAGTGKTFLLRKIRNGLEQRGKKVAVTAPTGIAAVNVGGVTIHRWSGIGVSPSVDVQSKAAWRNKQLWRDTDVLIIDEISMVSGRLFDLLEGLGQKIRGVSSPFGGIQLVLCGDFLQLPPVNDSFNPIVDFCFEAKSWHSCVHISRELQMLNDIRLGRCTDSTRQTLDELKDKHRERQIHRAEGSVQEKIVYPTMLHCTNMKVDEMNSGRLSELAGDTFTYDALDLVLQDPNNLVPSKTLSSLLDALPISAVVHLKLNAQVMLLCNLDDHLINGSRGVVIDFERISDANVETLAKEKDIPIEWLRRHPKLPVIQFDNGTTKIVTPEIREVIGVNGGASRCQIPLRLAWSLTVHKSQGLSLDKAIVSLSNVFEPGQAYVALSRLRSLEGLEVADWKPQCIRANPKVIAFYEKIFEKEKEEPSAKRMKVETHTQIKSSITSNTQIKSDITSNIQIKSETRTQIKSQMTSQTNSDEPDMSWMECEIE</sequence>
<dbReference type="Gene3D" id="3.40.50.300">
    <property type="entry name" value="P-loop containing nucleotide triphosphate hydrolases"/>
    <property type="match status" value="1"/>
</dbReference>
<feature type="region of interest" description="Disordered" evidence="2">
    <location>
        <begin position="670"/>
        <end position="689"/>
    </location>
</feature>
<dbReference type="Pfam" id="PF01693">
    <property type="entry name" value="Cauli_VI"/>
    <property type="match status" value="1"/>
</dbReference>
<dbReference type="CDD" id="cd18809">
    <property type="entry name" value="SF1_C_RecD"/>
    <property type="match status" value="1"/>
</dbReference>
<dbReference type="FunCoup" id="A0A2P6P0D8">
    <property type="interactions" value="312"/>
</dbReference>
<keyword evidence="1" id="KW-0227">DNA damage</keyword>
<feature type="domain" description="AAA+ ATPase" evidence="3">
    <location>
        <begin position="204"/>
        <end position="498"/>
    </location>
</feature>
<dbReference type="OrthoDB" id="19611at2759"/>
<evidence type="ECO:0000313" key="4">
    <source>
        <dbReference type="EMBL" id="PRP89664.1"/>
    </source>
</evidence>
<dbReference type="SMART" id="SM00382">
    <property type="entry name" value="AAA"/>
    <property type="match status" value="1"/>
</dbReference>
<keyword evidence="1" id="KW-0233">DNA recombination</keyword>
<gene>
    <name evidence="4" type="ORF">PROFUN_00006</name>
</gene>
<dbReference type="InterPro" id="IPR027417">
    <property type="entry name" value="P-loop_NTPase"/>
</dbReference>
<dbReference type="Proteomes" id="UP000241769">
    <property type="component" value="Unassembled WGS sequence"/>
</dbReference>
<dbReference type="EMBL" id="MDYQ01000001">
    <property type="protein sequence ID" value="PRP89664.1"/>
    <property type="molecule type" value="Genomic_DNA"/>
</dbReference>
<comment type="cofactor">
    <cofactor evidence="1">
        <name>Mg(2+)</name>
        <dbReference type="ChEBI" id="CHEBI:18420"/>
    </cofactor>
</comment>
<feature type="region of interest" description="Disordered" evidence="2">
    <location>
        <begin position="31"/>
        <end position="50"/>
    </location>
</feature>
<dbReference type="GO" id="GO:0000723">
    <property type="term" value="P:telomere maintenance"/>
    <property type="evidence" value="ECO:0007669"/>
    <property type="project" value="InterPro"/>
</dbReference>
<dbReference type="InterPro" id="IPR003593">
    <property type="entry name" value="AAA+_ATPase"/>
</dbReference>
<dbReference type="SUPFAM" id="SSF52540">
    <property type="entry name" value="P-loop containing nucleoside triphosphate hydrolases"/>
    <property type="match status" value="2"/>
</dbReference>
<dbReference type="GO" id="GO:0043139">
    <property type="term" value="F:5'-3' DNA helicase activity"/>
    <property type="evidence" value="ECO:0007669"/>
    <property type="project" value="UniProtKB-EC"/>
</dbReference>
<organism evidence="4 5">
    <name type="scientific">Planoprotostelium fungivorum</name>
    <dbReference type="NCBI Taxonomy" id="1890364"/>
    <lineage>
        <taxon>Eukaryota</taxon>
        <taxon>Amoebozoa</taxon>
        <taxon>Evosea</taxon>
        <taxon>Variosea</taxon>
        <taxon>Cavosteliida</taxon>
        <taxon>Cavosteliaceae</taxon>
        <taxon>Planoprotostelium</taxon>
    </lineage>
</organism>
<comment type="similarity">
    <text evidence="1">Belongs to the helicase family.</text>
</comment>
<dbReference type="GO" id="GO:0006310">
    <property type="term" value="P:DNA recombination"/>
    <property type="evidence" value="ECO:0007669"/>
    <property type="project" value="UniProtKB-KW"/>
</dbReference>
<dbReference type="InterPro" id="IPR049163">
    <property type="entry name" value="Pif1-like_2B_dom"/>
</dbReference>
<keyword evidence="5" id="KW-1185">Reference proteome</keyword>
<dbReference type="GO" id="GO:0016887">
    <property type="term" value="F:ATP hydrolysis activity"/>
    <property type="evidence" value="ECO:0007669"/>
    <property type="project" value="RHEA"/>
</dbReference>
<dbReference type="Pfam" id="PF05970">
    <property type="entry name" value="PIF1"/>
    <property type="match status" value="1"/>
</dbReference>
<dbReference type="Pfam" id="PF21530">
    <property type="entry name" value="Pif1_2B_dom"/>
    <property type="match status" value="1"/>
</dbReference>
<evidence type="ECO:0000256" key="2">
    <source>
        <dbReference type="SAM" id="MobiDB-lite"/>
    </source>
</evidence>